<evidence type="ECO:0000313" key="2">
    <source>
        <dbReference type="EMBL" id="KAK7608531.1"/>
    </source>
</evidence>
<feature type="compositionally biased region" description="Low complexity" evidence="1">
    <location>
        <begin position="741"/>
        <end position="752"/>
    </location>
</feature>
<feature type="compositionally biased region" description="Low complexity" evidence="1">
    <location>
        <begin position="51"/>
        <end position="68"/>
    </location>
</feature>
<feature type="region of interest" description="Disordered" evidence="1">
    <location>
        <begin position="1"/>
        <end position="262"/>
    </location>
</feature>
<proteinExistence type="predicted"/>
<feature type="compositionally biased region" description="Pro residues" evidence="1">
    <location>
        <begin position="413"/>
        <end position="424"/>
    </location>
</feature>
<dbReference type="EMBL" id="JBBPBF010000028">
    <property type="protein sequence ID" value="KAK7608531.1"/>
    <property type="molecule type" value="Genomic_DNA"/>
</dbReference>
<gene>
    <name evidence="2" type="ORF">JOL62DRAFT_211735</name>
</gene>
<feature type="compositionally biased region" description="Basic and acidic residues" evidence="1">
    <location>
        <begin position="761"/>
        <end position="772"/>
    </location>
</feature>
<protein>
    <recommendedName>
        <fullName evidence="4">Cell wall proline rich protein</fullName>
    </recommendedName>
</protein>
<feature type="region of interest" description="Disordered" evidence="1">
    <location>
        <begin position="645"/>
        <end position="681"/>
    </location>
</feature>
<feature type="compositionally biased region" description="Basic and acidic residues" evidence="1">
    <location>
        <begin position="485"/>
        <end position="494"/>
    </location>
</feature>
<dbReference type="Proteomes" id="UP001367316">
    <property type="component" value="Unassembled WGS sequence"/>
</dbReference>
<feature type="region of interest" description="Disordered" evidence="1">
    <location>
        <begin position="559"/>
        <end position="596"/>
    </location>
</feature>
<sequence length="940" mass="99935">MAQIAMPQQPVPPCSTSADMGSSLYQRRKSSAVEPIELIPNPHFVFPAPAPDSQASSSRRPSSLQALPDPVRAQNTRDKYKRRSASALPDFSFSPANQGGLAAPTTTTPPLTPTSTSPTHPSRHSIHKRGASEYIGGRGGRSSGTVVPMSASPTRLEAPSSGALQPASPAGRRGHAHRRSGAISSHDLSFLLQPKSQAPPVPRIENVPATPAESVSQPSPQPAAEPLAPAIVLSGSSEDLTKHQESSDLSQNRPPSRARVGFSETVEFIRPLSTISSETESTMSTVRAHSVSDSLSSIMSGPSSPQGIRWARPPTSNPTTVPENTVPRPSTAGAMLDFGNNESTGFDCITNDSRPRSAILPDSAAPPPFPGNSAPSNHFKKRSFFWTEQRHSDSSIVPATNNSDSSISIPSDSPVPSPAEPSPVPGSADGGQTSAARKGFGKKPRKVKSWATSIISRKAKRHGSKLKDLPRRGSTPTLPSQSSLHFDDQDHDLDVSQISPNFDVDDTVTIVTPTATVAPARPKVNTSLAAWQPKEFLKQDSDIMSPVIDLDAALGPFNTPTIGPVPRSRNRGPSALKRPMHSSMGTFGIASHRRTESAPELVPFELRSAPMTGATTPMADVFEEEEEDDESPITLNAGKLTTALSSVAKKEDDEKIDEAGSDDSDSELQAKESEAPQSELRSTWNFEGAFGASSTLTADAANHSPKAKRAVTPVSPSSKPFLNAVETSPGTITEDRDDHSGGSSTTRTSESTIMPKTGADIAKEHDSPKKVQESASGHVATPDSLSPPTEPFRKGSFDVPRIGTASSSITDGRPANFGEPGPDYRVSVDDVPSLTSSRSTMTSAAHANFPYIVPHSPGDRTASVSSVSSIPIESRRKRASIASLSRLVGSSFGGERSKLSVEQRPQSEHSEKANEIKSRKHKRLSKMMSFWKPKESSLRR</sequence>
<feature type="compositionally biased region" description="Low complexity" evidence="1">
    <location>
        <begin position="104"/>
        <end position="120"/>
    </location>
</feature>
<feature type="region of interest" description="Disordered" evidence="1">
    <location>
        <begin position="697"/>
        <end position="839"/>
    </location>
</feature>
<organism evidence="2 3">
    <name type="scientific">Phyllosticta paracitricarpa</name>
    <dbReference type="NCBI Taxonomy" id="2016321"/>
    <lineage>
        <taxon>Eukaryota</taxon>
        <taxon>Fungi</taxon>
        <taxon>Dikarya</taxon>
        <taxon>Ascomycota</taxon>
        <taxon>Pezizomycotina</taxon>
        <taxon>Dothideomycetes</taxon>
        <taxon>Dothideomycetes incertae sedis</taxon>
        <taxon>Botryosphaeriales</taxon>
        <taxon>Phyllostictaceae</taxon>
        <taxon>Phyllosticta</taxon>
    </lineage>
</organism>
<comment type="caution">
    <text evidence="2">The sequence shown here is derived from an EMBL/GenBank/DDBJ whole genome shotgun (WGS) entry which is preliminary data.</text>
</comment>
<feature type="compositionally biased region" description="Polar residues" evidence="1">
    <location>
        <begin position="14"/>
        <end position="25"/>
    </location>
</feature>
<accession>A0ABR1N3E7</accession>
<evidence type="ECO:0000256" key="1">
    <source>
        <dbReference type="SAM" id="MobiDB-lite"/>
    </source>
</evidence>
<feature type="region of interest" description="Disordered" evidence="1">
    <location>
        <begin position="891"/>
        <end position="940"/>
    </location>
</feature>
<feature type="compositionally biased region" description="Basic and acidic residues" evidence="1">
    <location>
        <begin position="895"/>
        <end position="917"/>
    </location>
</feature>
<feature type="compositionally biased region" description="Basic residues" evidence="1">
    <location>
        <begin position="439"/>
        <end position="448"/>
    </location>
</feature>
<evidence type="ECO:0008006" key="4">
    <source>
        <dbReference type="Google" id="ProtNLM"/>
    </source>
</evidence>
<keyword evidence="3" id="KW-1185">Reference proteome</keyword>
<feature type="compositionally biased region" description="Low complexity" evidence="1">
    <location>
        <begin position="403"/>
        <end position="412"/>
    </location>
</feature>
<evidence type="ECO:0000313" key="3">
    <source>
        <dbReference type="Proteomes" id="UP001367316"/>
    </source>
</evidence>
<feature type="compositionally biased region" description="Polar residues" evidence="1">
    <location>
        <begin position="474"/>
        <end position="484"/>
    </location>
</feature>
<feature type="compositionally biased region" description="Polar residues" evidence="1">
    <location>
        <begin position="714"/>
        <end position="731"/>
    </location>
</feature>
<feature type="compositionally biased region" description="Acidic residues" evidence="1">
    <location>
        <begin position="654"/>
        <end position="666"/>
    </location>
</feature>
<reference evidence="2 3" key="1">
    <citation type="submission" date="2024-04" db="EMBL/GenBank/DDBJ databases">
        <title>Phyllosticta paracitricarpa is synonymous to the EU quarantine fungus P. citricarpa based on phylogenomic analyses.</title>
        <authorList>
            <consortium name="Lawrence Berkeley National Laboratory"/>
            <person name="Van ingen-buijs V.A."/>
            <person name="Van westerhoven A.C."/>
            <person name="Haridas S."/>
            <person name="Skiadas P."/>
            <person name="Martin F."/>
            <person name="Groenewald J.Z."/>
            <person name="Crous P.W."/>
            <person name="Seidl M.F."/>
        </authorList>
    </citation>
    <scope>NUCLEOTIDE SEQUENCE [LARGE SCALE GENOMIC DNA]</scope>
    <source>
        <strain evidence="2 3">CBS 141358</strain>
    </source>
</reference>
<feature type="region of interest" description="Disordered" evidence="1">
    <location>
        <begin position="278"/>
        <end position="499"/>
    </location>
</feature>
<name>A0ABR1N3E7_9PEZI</name>
<feature type="compositionally biased region" description="Low complexity" evidence="1">
    <location>
        <begin position="292"/>
        <end position="304"/>
    </location>
</feature>